<evidence type="ECO:0000313" key="2">
    <source>
        <dbReference type="Proteomes" id="UP000823773"/>
    </source>
</evidence>
<organism evidence="1 2">
    <name type="scientific">Ensifer adhaerens</name>
    <name type="common">Sinorhizobium morelense</name>
    <dbReference type="NCBI Taxonomy" id="106592"/>
    <lineage>
        <taxon>Bacteria</taxon>
        <taxon>Pseudomonadati</taxon>
        <taxon>Pseudomonadota</taxon>
        <taxon>Alphaproteobacteria</taxon>
        <taxon>Hyphomicrobiales</taxon>
        <taxon>Rhizobiaceae</taxon>
        <taxon>Sinorhizobium/Ensifer group</taxon>
        <taxon>Ensifer</taxon>
    </lineage>
</organism>
<evidence type="ECO:0000313" key="1">
    <source>
        <dbReference type="EMBL" id="MBP1874063.1"/>
    </source>
</evidence>
<dbReference type="EMBL" id="JAGGJR010000006">
    <property type="protein sequence ID" value="MBP1874063.1"/>
    <property type="molecule type" value="Genomic_DNA"/>
</dbReference>
<sequence length="285" mass="32230">MLTRYALWRPGIVAVDRKAPKGVGWEPNGYSFDGFTGDDAEVVETDLMKPKDGAASGVLGRLEKHGASGSWNNDDRYAWTWFIVSLLVRGPEDVQSAKRNISVEWANPDQRMEARYQKLLTEFPTMRDSAHPTLKEYIASMGEDYGKRLGVKIMAHVTEQKEISFAIANMQWEVRRISGIRSLLTSDRPVRRDYPFKSKNTLVTIPIGPKAVFLAAHSQQVIERAFRGGDSEFVRRNNLHVVRQARQFVFASDAGNREWVTKNIAKEPQPGFFDFIRGTGAKPRA</sequence>
<accession>A0ACC5SYU6</accession>
<reference evidence="1" key="1">
    <citation type="submission" date="2021-03" db="EMBL/GenBank/DDBJ databases">
        <title>Genomic Encyclopedia of Type Strains, Phase IV (KMG-IV): sequencing the most valuable type-strain genomes for metagenomic binning, comparative biology and taxonomic classification.</title>
        <authorList>
            <person name="Goeker M."/>
        </authorList>
    </citation>
    <scope>NUCLEOTIDE SEQUENCE</scope>
    <source>
        <strain evidence="1">DSM 18131</strain>
    </source>
</reference>
<gene>
    <name evidence="1" type="ORF">J2Z19_003787</name>
</gene>
<dbReference type="Proteomes" id="UP000823773">
    <property type="component" value="Unassembled WGS sequence"/>
</dbReference>
<keyword evidence="2" id="KW-1185">Reference proteome</keyword>
<proteinExistence type="predicted"/>
<name>A0ACC5SYU6_ENSAD</name>
<protein>
    <submittedName>
        <fullName evidence="1">Uncharacterized protein</fullName>
    </submittedName>
</protein>
<comment type="caution">
    <text evidence="1">The sequence shown here is derived from an EMBL/GenBank/DDBJ whole genome shotgun (WGS) entry which is preliminary data.</text>
</comment>